<dbReference type="STRING" id="1121927.GOHSU_38_00410"/>
<evidence type="ECO:0000256" key="1">
    <source>
        <dbReference type="SAM" id="Phobius"/>
    </source>
</evidence>
<evidence type="ECO:0000313" key="4">
    <source>
        <dbReference type="Proteomes" id="UP000053405"/>
    </source>
</evidence>
<dbReference type="InterPro" id="IPR005693">
    <property type="entry name" value="Mce"/>
</dbReference>
<organism evidence="3 4">
    <name type="scientific">Gordonia hirsuta DSM 44140 = NBRC 16056</name>
    <dbReference type="NCBI Taxonomy" id="1121927"/>
    <lineage>
        <taxon>Bacteria</taxon>
        <taxon>Bacillati</taxon>
        <taxon>Actinomycetota</taxon>
        <taxon>Actinomycetes</taxon>
        <taxon>Mycobacteriales</taxon>
        <taxon>Gordoniaceae</taxon>
        <taxon>Gordonia</taxon>
    </lineage>
</organism>
<name>L7LEA8_9ACTN</name>
<evidence type="ECO:0000259" key="2">
    <source>
        <dbReference type="Pfam" id="PF02470"/>
    </source>
</evidence>
<sequence>MPTVNHQLRWGLAGIALVVVIALVSVGLYVFTPGQYRVVAQFAEAGQIRVGDNVRVAGVPVGSVKKLTLAGTHVDVELAVQRGTFIGDESIADIKMLTIVGGNYVDITSIGYEQLPAGEPIPVESTSVPYSLIETFQTLAPKVDRIDGRPVRDLLIDLDQGLADNPGSLSGTIETLSSMLTNLQRRQDEFGGMLATAAEYSQSLTASSDVLVTLAQNLSAFLSEYITFGQRLNVSLEGLASMLSRMGGAAAAVRADLDPLLAKIDVLVEQFTPFLEQGPDLIGQGRDLIRRLEGMVADDGGLLIDHSALVFAADLCVPIPGVKC</sequence>
<dbReference type="PANTHER" id="PTHR33371:SF18">
    <property type="entry name" value="MCE-FAMILY PROTEIN MCE3C"/>
    <property type="match status" value="1"/>
</dbReference>
<accession>L7LEA8</accession>
<feature type="domain" description="Mce/MlaD" evidence="2">
    <location>
        <begin position="35"/>
        <end position="108"/>
    </location>
</feature>
<dbReference type="Pfam" id="PF02470">
    <property type="entry name" value="MlaD"/>
    <property type="match status" value="1"/>
</dbReference>
<dbReference type="OrthoDB" id="4379218at2"/>
<reference evidence="3 4" key="1">
    <citation type="submission" date="2012-12" db="EMBL/GenBank/DDBJ databases">
        <title>Whole genome shotgun sequence of Gordonia hirsuta NBRC 16056.</title>
        <authorList>
            <person name="Isaki-Nakamura S."/>
            <person name="Hosoyama A."/>
            <person name="Tsuchikane K."/>
            <person name="Katsumata H."/>
            <person name="Baba S."/>
            <person name="Yamazaki S."/>
            <person name="Fujita N."/>
        </authorList>
    </citation>
    <scope>NUCLEOTIDE SEQUENCE [LARGE SCALE GENOMIC DNA]</scope>
    <source>
        <strain evidence="3 4">NBRC 16056</strain>
    </source>
</reference>
<keyword evidence="1" id="KW-0812">Transmembrane</keyword>
<dbReference type="InterPro" id="IPR003399">
    <property type="entry name" value="Mce/MlaD"/>
</dbReference>
<keyword evidence="1" id="KW-0472">Membrane</keyword>
<dbReference type="PANTHER" id="PTHR33371">
    <property type="entry name" value="INTERMEMBRANE PHOSPHOLIPID TRANSPORT SYSTEM BINDING PROTEIN MLAD-RELATED"/>
    <property type="match status" value="1"/>
</dbReference>
<dbReference type="InterPro" id="IPR052336">
    <property type="entry name" value="MlaD_Phospholipid_Transporter"/>
</dbReference>
<dbReference type="eggNOG" id="COG1463">
    <property type="taxonomic scope" value="Bacteria"/>
</dbReference>
<dbReference type="EMBL" id="BANT01000038">
    <property type="protein sequence ID" value="GAC58402.1"/>
    <property type="molecule type" value="Genomic_DNA"/>
</dbReference>
<protein>
    <submittedName>
        <fullName evidence="3">Mce family protein</fullName>
    </submittedName>
</protein>
<proteinExistence type="predicted"/>
<feature type="transmembrane region" description="Helical" evidence="1">
    <location>
        <begin position="12"/>
        <end position="31"/>
    </location>
</feature>
<gene>
    <name evidence="3" type="primary">mceC</name>
    <name evidence="3" type="ORF">GOHSU_38_00410</name>
</gene>
<dbReference type="Proteomes" id="UP000053405">
    <property type="component" value="Unassembled WGS sequence"/>
</dbReference>
<dbReference type="GO" id="GO:0005576">
    <property type="term" value="C:extracellular region"/>
    <property type="evidence" value="ECO:0007669"/>
    <property type="project" value="TreeGrafter"/>
</dbReference>
<keyword evidence="1" id="KW-1133">Transmembrane helix</keyword>
<dbReference type="AlphaFoldDB" id="L7LEA8"/>
<dbReference type="RefSeq" id="WP_005942447.1">
    <property type="nucleotide sequence ID" value="NZ_ATVK01000058.1"/>
</dbReference>
<keyword evidence="4" id="KW-1185">Reference proteome</keyword>
<dbReference type="NCBIfam" id="TIGR00996">
    <property type="entry name" value="Mtu_fam_mce"/>
    <property type="match status" value="1"/>
</dbReference>
<comment type="caution">
    <text evidence="3">The sequence shown here is derived from an EMBL/GenBank/DDBJ whole genome shotgun (WGS) entry which is preliminary data.</text>
</comment>
<evidence type="ECO:0000313" key="3">
    <source>
        <dbReference type="EMBL" id="GAC58402.1"/>
    </source>
</evidence>